<dbReference type="EMBL" id="JBHTND010000008">
    <property type="protein sequence ID" value="MFD1301579.1"/>
    <property type="molecule type" value="Genomic_DNA"/>
</dbReference>
<comment type="caution">
    <text evidence="1">The sequence shown here is derived from an EMBL/GenBank/DDBJ whole genome shotgun (WGS) entry which is preliminary data.</text>
</comment>
<organism evidence="1 2">
    <name type="scientific">Methylobacterium marchantiae</name>
    <dbReference type="NCBI Taxonomy" id="600331"/>
    <lineage>
        <taxon>Bacteria</taxon>
        <taxon>Pseudomonadati</taxon>
        <taxon>Pseudomonadota</taxon>
        <taxon>Alphaproteobacteria</taxon>
        <taxon>Hyphomicrobiales</taxon>
        <taxon>Methylobacteriaceae</taxon>
        <taxon>Methylobacterium</taxon>
    </lineage>
</organism>
<dbReference type="Proteomes" id="UP001597176">
    <property type="component" value="Unassembled WGS sequence"/>
</dbReference>
<keyword evidence="2" id="KW-1185">Reference proteome</keyword>
<accession>A0ABW3WYD3</accession>
<gene>
    <name evidence="1" type="ORF">ACFQ4G_08280</name>
</gene>
<sequence>MSMSCFVFSNRHLATLGEWQAAIDALGFDLKLDGTADDLVEELLGHLPAAWREVEAGFECYVNGEEGTLDLVESNDGFDFGGPWTCSLEMSYAQEPSIAGTMMAGAAYAQATGGILWEAEGGEILTADAAVAMAHRTAIDIAHSLTGTDA</sequence>
<name>A0ABW3WYD3_9HYPH</name>
<proteinExistence type="predicted"/>
<protein>
    <submittedName>
        <fullName evidence="1">Uncharacterized protein</fullName>
    </submittedName>
</protein>
<evidence type="ECO:0000313" key="2">
    <source>
        <dbReference type="Proteomes" id="UP001597176"/>
    </source>
</evidence>
<evidence type="ECO:0000313" key="1">
    <source>
        <dbReference type="EMBL" id="MFD1301579.1"/>
    </source>
</evidence>
<reference evidence="2" key="1">
    <citation type="journal article" date="2019" name="Int. J. Syst. Evol. Microbiol.">
        <title>The Global Catalogue of Microorganisms (GCM) 10K type strain sequencing project: providing services to taxonomists for standard genome sequencing and annotation.</title>
        <authorList>
            <consortium name="The Broad Institute Genomics Platform"/>
            <consortium name="The Broad Institute Genome Sequencing Center for Infectious Disease"/>
            <person name="Wu L."/>
            <person name="Ma J."/>
        </authorList>
    </citation>
    <scope>NUCLEOTIDE SEQUENCE [LARGE SCALE GENOMIC DNA]</scope>
    <source>
        <strain evidence="2">CCUG 56108</strain>
    </source>
</reference>